<keyword evidence="2" id="KW-0808">Transferase</keyword>
<dbReference type="SUPFAM" id="SSF53756">
    <property type="entry name" value="UDP-Glycosyltransferase/glycogen phosphorylase"/>
    <property type="match status" value="1"/>
</dbReference>
<evidence type="ECO:0000256" key="2">
    <source>
        <dbReference type="ARBA" id="ARBA00022679"/>
    </source>
</evidence>
<sequence>MTTTMSSAPTANSTTTITTATAAVHILVFPYPAQGHMLPLLDLTHQLVLRGLKITILVTPKNLPALNPLLSAHHADSLETFVLPFPPHPDLPSGVEHVKDVGNSGNAPIIASLSKLGEPVIQWFKAHPSPPVAILSDFFLGWTQQWAEKLNIPRIAFFSTRVFLSSALTHLWRHMDSLIDAPIVEFSDLPRSPSFLNEHLPSIFKKYKKGDSDWEVVKKGMLANSESWGCVFNSFHALDGDYFDHMKEELGHGRVFGVGPLSFMAGSESLRWVSPDYDPGNGVLTWLDKCPGGSVLYICFGSQKELAQPQIEAMAAGLERSRIRFVWVVKSKGWLPHGFEEKVADQGFVVKGWAPQLKILSHKALGGFLSHCGWNSVLESVEAGVVILGWPMEADQYVNARLLVEDQGLAVRVCEGGSTVPDPDELARIMSESINGNIPQKERARLMREKALEAVKAGGRSSMALEELVKELSHAGGKKIKFFNPRSMSYIVIHIKQEDQPSTRKATSMEDDQSFGIAMDDVANPINMIDSASQEVHQRCKIRLLFNSMHDLKRTKRTEANDNG</sequence>
<proteinExistence type="inferred from homology"/>
<dbReference type="PANTHER" id="PTHR48047:SF28">
    <property type="entry name" value="F11M15.8 PROTEIN"/>
    <property type="match status" value="1"/>
</dbReference>
<evidence type="ECO:0000313" key="4">
    <source>
        <dbReference type="Proteomes" id="UP001153076"/>
    </source>
</evidence>
<dbReference type="GO" id="GO:0035251">
    <property type="term" value="F:UDP-glucosyltransferase activity"/>
    <property type="evidence" value="ECO:0007669"/>
    <property type="project" value="TreeGrafter"/>
</dbReference>
<dbReference type="Gene3D" id="3.40.50.2000">
    <property type="entry name" value="Glycogen Phosphorylase B"/>
    <property type="match status" value="2"/>
</dbReference>
<dbReference type="FunFam" id="3.40.50.2000:FF:000143">
    <property type="entry name" value="UDP-glycosyltransferase 89B1"/>
    <property type="match status" value="1"/>
</dbReference>
<dbReference type="EMBL" id="JAKOGI010001238">
    <property type="protein sequence ID" value="KAJ8426786.1"/>
    <property type="molecule type" value="Genomic_DNA"/>
</dbReference>
<dbReference type="AlphaFoldDB" id="A0A9Q1JMQ5"/>
<dbReference type="FunFam" id="3.40.50.2000:FF:000064">
    <property type="entry name" value="Glycosyltransferase"/>
    <property type="match status" value="1"/>
</dbReference>
<comment type="caution">
    <text evidence="3">The sequence shown here is derived from an EMBL/GenBank/DDBJ whole genome shotgun (WGS) entry which is preliminary data.</text>
</comment>
<reference evidence="3" key="1">
    <citation type="submission" date="2022-04" db="EMBL/GenBank/DDBJ databases">
        <title>Carnegiea gigantea Genome sequencing and assembly v2.</title>
        <authorList>
            <person name="Copetti D."/>
            <person name="Sanderson M.J."/>
            <person name="Burquez A."/>
            <person name="Wojciechowski M.F."/>
        </authorList>
    </citation>
    <scope>NUCLEOTIDE SEQUENCE</scope>
    <source>
        <strain evidence="3">SGP5-SGP5p</strain>
        <tissue evidence="3">Aerial part</tissue>
    </source>
</reference>
<dbReference type="Proteomes" id="UP001153076">
    <property type="component" value="Unassembled WGS sequence"/>
</dbReference>
<evidence type="ECO:0008006" key="5">
    <source>
        <dbReference type="Google" id="ProtNLM"/>
    </source>
</evidence>
<protein>
    <recommendedName>
        <fullName evidence="5">UDP-glycosyltransferase</fullName>
    </recommendedName>
</protein>
<evidence type="ECO:0000313" key="3">
    <source>
        <dbReference type="EMBL" id="KAJ8426786.1"/>
    </source>
</evidence>
<dbReference type="CDD" id="cd03784">
    <property type="entry name" value="GT1_Gtf-like"/>
    <property type="match status" value="1"/>
</dbReference>
<accession>A0A9Q1JMQ5</accession>
<organism evidence="3 4">
    <name type="scientific">Carnegiea gigantea</name>
    <dbReference type="NCBI Taxonomy" id="171969"/>
    <lineage>
        <taxon>Eukaryota</taxon>
        <taxon>Viridiplantae</taxon>
        <taxon>Streptophyta</taxon>
        <taxon>Embryophyta</taxon>
        <taxon>Tracheophyta</taxon>
        <taxon>Spermatophyta</taxon>
        <taxon>Magnoliopsida</taxon>
        <taxon>eudicotyledons</taxon>
        <taxon>Gunneridae</taxon>
        <taxon>Pentapetalae</taxon>
        <taxon>Caryophyllales</taxon>
        <taxon>Cactineae</taxon>
        <taxon>Cactaceae</taxon>
        <taxon>Cactoideae</taxon>
        <taxon>Echinocereeae</taxon>
        <taxon>Carnegiea</taxon>
    </lineage>
</organism>
<evidence type="ECO:0000256" key="1">
    <source>
        <dbReference type="ARBA" id="ARBA00009995"/>
    </source>
</evidence>
<gene>
    <name evidence="3" type="ORF">Cgig2_007841</name>
</gene>
<dbReference type="PANTHER" id="PTHR48047">
    <property type="entry name" value="GLYCOSYLTRANSFERASE"/>
    <property type="match status" value="1"/>
</dbReference>
<keyword evidence="4" id="KW-1185">Reference proteome</keyword>
<dbReference type="OrthoDB" id="5835829at2759"/>
<dbReference type="Pfam" id="PF00201">
    <property type="entry name" value="UDPGT"/>
    <property type="match status" value="1"/>
</dbReference>
<dbReference type="InterPro" id="IPR002213">
    <property type="entry name" value="UDP_glucos_trans"/>
</dbReference>
<comment type="similarity">
    <text evidence="1">Belongs to the UDP-glycosyltransferase family.</text>
</comment>
<name>A0A9Q1JMQ5_9CARY</name>